<evidence type="ECO:0000313" key="2">
    <source>
        <dbReference type="EMBL" id="KAF0492541.1"/>
    </source>
</evidence>
<sequence>MGNPQFTIKTLRELNFDLIHQIAVLKERFTKLECNVLLIKEQNSQGTDTKNSHNPINLQIPNLSEINSDNTSTKDISSHINMSRLKAKSQSDKVEAITSNLMPEIEHSSTQSESQITFYL</sequence>
<dbReference type="AlphaFoldDB" id="A0A8H4AGF5"/>
<proteinExistence type="predicted"/>
<dbReference type="OrthoDB" id="2443279at2759"/>
<keyword evidence="3" id="KW-1185">Reference proteome</keyword>
<reference evidence="2 3" key="1">
    <citation type="journal article" date="2019" name="Environ. Microbiol.">
        <title>At the nexus of three kingdoms: the genome of the mycorrhizal fungus Gigaspora margarita provides insights into plant, endobacterial and fungal interactions.</title>
        <authorList>
            <person name="Venice F."/>
            <person name="Ghignone S."/>
            <person name="Salvioli di Fossalunga A."/>
            <person name="Amselem J."/>
            <person name="Novero M."/>
            <person name="Xianan X."/>
            <person name="Sedzielewska Toro K."/>
            <person name="Morin E."/>
            <person name="Lipzen A."/>
            <person name="Grigoriev I.V."/>
            <person name="Henrissat B."/>
            <person name="Martin F.M."/>
            <person name="Bonfante P."/>
        </authorList>
    </citation>
    <scope>NUCLEOTIDE SEQUENCE [LARGE SCALE GENOMIC DNA]</scope>
    <source>
        <strain evidence="2 3">BEG34</strain>
    </source>
</reference>
<dbReference type="Proteomes" id="UP000439903">
    <property type="component" value="Unassembled WGS sequence"/>
</dbReference>
<dbReference type="EMBL" id="WTPW01000641">
    <property type="protein sequence ID" value="KAF0492541.1"/>
    <property type="molecule type" value="Genomic_DNA"/>
</dbReference>
<protein>
    <submittedName>
        <fullName evidence="2">Uncharacterized protein</fullName>
    </submittedName>
</protein>
<evidence type="ECO:0000256" key="1">
    <source>
        <dbReference type="SAM" id="MobiDB-lite"/>
    </source>
</evidence>
<name>A0A8H4AGF5_GIGMA</name>
<accession>A0A8H4AGF5</accession>
<comment type="caution">
    <text evidence="2">The sequence shown here is derived from an EMBL/GenBank/DDBJ whole genome shotgun (WGS) entry which is preliminary data.</text>
</comment>
<gene>
    <name evidence="2" type="ORF">F8M41_021662</name>
</gene>
<evidence type="ECO:0000313" key="3">
    <source>
        <dbReference type="Proteomes" id="UP000439903"/>
    </source>
</evidence>
<feature type="region of interest" description="Disordered" evidence="1">
    <location>
        <begin position="44"/>
        <end position="75"/>
    </location>
</feature>
<organism evidence="2 3">
    <name type="scientific">Gigaspora margarita</name>
    <dbReference type="NCBI Taxonomy" id="4874"/>
    <lineage>
        <taxon>Eukaryota</taxon>
        <taxon>Fungi</taxon>
        <taxon>Fungi incertae sedis</taxon>
        <taxon>Mucoromycota</taxon>
        <taxon>Glomeromycotina</taxon>
        <taxon>Glomeromycetes</taxon>
        <taxon>Diversisporales</taxon>
        <taxon>Gigasporaceae</taxon>
        <taxon>Gigaspora</taxon>
    </lineage>
</organism>